<dbReference type="EMBL" id="BQNB010011097">
    <property type="protein sequence ID" value="GJS86077.1"/>
    <property type="molecule type" value="Genomic_DNA"/>
</dbReference>
<evidence type="ECO:0000313" key="1">
    <source>
        <dbReference type="EMBL" id="GJS86077.1"/>
    </source>
</evidence>
<keyword evidence="2" id="KW-1185">Reference proteome</keyword>
<proteinExistence type="predicted"/>
<accession>A0ABQ4ZA75</accession>
<gene>
    <name evidence="1" type="ORF">Tco_0752618</name>
</gene>
<sequence>MPFIREGCYKIDDDNTPENSWFNDFVDATKDLEENEIQEGSTIICAKKLKEILKKEKITKADLRGAGFKLLKSRFSNSIKLEYNMEQIYQAMKTIPTSYFFYIDLEYLMDWNKEKKHALSLSKYYAAKYEQDGIKEIILNLWTYGIEDYDRDAALGIHYWSDSRKWFYKGSIGITSNMRFKENYIIRMAILSRKLNLEKPRFFANDIQYKLPYTTNGTPKGVVYHNKNGQKMLTRYDESIESGQQKMMRSKMMRRKIEKTLKERRQRRRLESFVGGRRKEYDTRLLVRPE</sequence>
<dbReference type="Proteomes" id="UP001151760">
    <property type="component" value="Unassembled WGS sequence"/>
</dbReference>
<reference evidence="1" key="2">
    <citation type="submission" date="2022-01" db="EMBL/GenBank/DDBJ databases">
        <authorList>
            <person name="Yamashiro T."/>
            <person name="Shiraishi A."/>
            <person name="Satake H."/>
            <person name="Nakayama K."/>
        </authorList>
    </citation>
    <scope>NUCLEOTIDE SEQUENCE</scope>
</reference>
<organism evidence="1 2">
    <name type="scientific">Tanacetum coccineum</name>
    <dbReference type="NCBI Taxonomy" id="301880"/>
    <lineage>
        <taxon>Eukaryota</taxon>
        <taxon>Viridiplantae</taxon>
        <taxon>Streptophyta</taxon>
        <taxon>Embryophyta</taxon>
        <taxon>Tracheophyta</taxon>
        <taxon>Spermatophyta</taxon>
        <taxon>Magnoliopsida</taxon>
        <taxon>eudicotyledons</taxon>
        <taxon>Gunneridae</taxon>
        <taxon>Pentapetalae</taxon>
        <taxon>asterids</taxon>
        <taxon>campanulids</taxon>
        <taxon>Asterales</taxon>
        <taxon>Asteraceae</taxon>
        <taxon>Asteroideae</taxon>
        <taxon>Anthemideae</taxon>
        <taxon>Anthemidinae</taxon>
        <taxon>Tanacetum</taxon>
    </lineage>
</organism>
<reference evidence="1" key="1">
    <citation type="journal article" date="2022" name="Int. J. Mol. Sci.">
        <title>Draft Genome of Tanacetum Coccineum: Genomic Comparison of Closely Related Tanacetum-Family Plants.</title>
        <authorList>
            <person name="Yamashiro T."/>
            <person name="Shiraishi A."/>
            <person name="Nakayama K."/>
            <person name="Satake H."/>
        </authorList>
    </citation>
    <scope>NUCLEOTIDE SEQUENCE</scope>
</reference>
<name>A0ABQ4ZA75_9ASTR</name>
<protein>
    <submittedName>
        <fullName evidence="1">Uncharacterized protein</fullName>
    </submittedName>
</protein>
<evidence type="ECO:0000313" key="2">
    <source>
        <dbReference type="Proteomes" id="UP001151760"/>
    </source>
</evidence>
<comment type="caution">
    <text evidence="1">The sequence shown here is derived from an EMBL/GenBank/DDBJ whole genome shotgun (WGS) entry which is preliminary data.</text>
</comment>